<evidence type="ECO:0000256" key="1">
    <source>
        <dbReference type="SAM" id="MobiDB-lite"/>
    </source>
</evidence>
<name>A0A4D9D4Z9_9STRA</name>
<organism evidence="2 3">
    <name type="scientific">Nannochloropsis salina CCMP1776</name>
    <dbReference type="NCBI Taxonomy" id="1027361"/>
    <lineage>
        <taxon>Eukaryota</taxon>
        <taxon>Sar</taxon>
        <taxon>Stramenopiles</taxon>
        <taxon>Ochrophyta</taxon>
        <taxon>Eustigmatophyceae</taxon>
        <taxon>Eustigmatales</taxon>
        <taxon>Monodopsidaceae</taxon>
        <taxon>Microchloropsis</taxon>
        <taxon>Microchloropsis salina</taxon>
    </lineage>
</organism>
<keyword evidence="3" id="KW-1185">Reference proteome</keyword>
<accession>A0A4D9D4Z9</accession>
<dbReference type="AlphaFoldDB" id="A0A4D9D4Z9"/>
<gene>
    <name evidence="2" type="ORF">NSK_002904</name>
</gene>
<reference evidence="2 3" key="1">
    <citation type="submission" date="2019-01" db="EMBL/GenBank/DDBJ databases">
        <title>Nuclear Genome Assembly of the Microalgal Biofuel strain Nannochloropsis salina CCMP1776.</title>
        <authorList>
            <person name="Hovde B."/>
        </authorList>
    </citation>
    <scope>NUCLEOTIDE SEQUENCE [LARGE SCALE GENOMIC DNA]</scope>
    <source>
        <strain evidence="2 3">CCMP1776</strain>
    </source>
</reference>
<dbReference type="EMBL" id="SDOX01000010">
    <property type="protein sequence ID" value="TFJ86084.1"/>
    <property type="molecule type" value="Genomic_DNA"/>
</dbReference>
<protein>
    <submittedName>
        <fullName evidence="2">Uncharacterized protein</fullName>
    </submittedName>
</protein>
<proteinExistence type="predicted"/>
<feature type="region of interest" description="Disordered" evidence="1">
    <location>
        <begin position="1"/>
        <end position="70"/>
    </location>
</feature>
<comment type="caution">
    <text evidence="2">The sequence shown here is derived from an EMBL/GenBank/DDBJ whole genome shotgun (WGS) entry which is preliminary data.</text>
</comment>
<sequence length="70" mass="7776">MATRGKANKQGEGGGAGERSALNPLEKKPQDRTPYEKIEMATKRIMPEGQQQQDKQKPWHTPTKNGSAKE</sequence>
<evidence type="ECO:0000313" key="3">
    <source>
        <dbReference type="Proteomes" id="UP000355283"/>
    </source>
</evidence>
<evidence type="ECO:0000313" key="2">
    <source>
        <dbReference type="EMBL" id="TFJ86084.1"/>
    </source>
</evidence>
<dbReference type="Proteomes" id="UP000355283">
    <property type="component" value="Unassembled WGS sequence"/>
</dbReference>
<feature type="compositionally biased region" description="Basic and acidic residues" evidence="1">
    <location>
        <begin position="25"/>
        <end position="46"/>
    </location>
</feature>